<sequence length="170" mass="19053">MARRWAIEDQGIAYESWLDVCADVQMGRLEAVMREQPGEAAPLALICTHRKQFCPAIRQLHEVLKERVSALTALLPEYGPWQAVQIFVIEVLRCIATDAEFEFLKRSRTLRASDVGRGFTISVLSIACCPSISKCARQVVPHCPVHRQADEQAEQHVVGNLLHQHALATN</sequence>
<proteinExistence type="predicted"/>
<keyword evidence="2" id="KW-1185">Reference proteome</keyword>
<accession>A0ABZ0EE33</accession>
<dbReference type="Proteomes" id="UP001302652">
    <property type="component" value="Chromosome 3"/>
</dbReference>
<reference evidence="1 2" key="1">
    <citation type="submission" date="2023-10" db="EMBL/GenBank/DDBJ databases">
        <title>Surface-active antibiotics is a multifunctional adaptation for post-fire microbes.</title>
        <authorList>
            <person name="Liu M.D."/>
            <person name="Du Y."/>
            <person name="Koupaei S.K."/>
            <person name="Kim N.R."/>
            <person name="Zhang W."/>
            <person name="Traxler M.F."/>
        </authorList>
    </citation>
    <scope>NUCLEOTIDE SEQUENCE [LARGE SCALE GENOMIC DNA]</scope>
    <source>
        <strain evidence="1 2">F3</strain>
    </source>
</reference>
<name>A0ABZ0EE33_9BURK</name>
<dbReference type="RefSeq" id="WP_317016790.1">
    <property type="nucleotide sequence ID" value="NZ_CP136511.1"/>
</dbReference>
<gene>
    <name evidence="1" type="ORF">RW095_04415</name>
</gene>
<dbReference type="SUPFAM" id="SSF53850">
    <property type="entry name" value="Periplasmic binding protein-like II"/>
    <property type="match status" value="1"/>
</dbReference>
<evidence type="ECO:0000313" key="2">
    <source>
        <dbReference type="Proteomes" id="UP001302652"/>
    </source>
</evidence>
<evidence type="ECO:0000313" key="1">
    <source>
        <dbReference type="EMBL" id="WOD14781.1"/>
    </source>
</evidence>
<organism evidence="1 2">
    <name type="scientific">Paraburkholderia kirstenboschensis</name>
    <dbReference type="NCBI Taxonomy" id="1245436"/>
    <lineage>
        <taxon>Bacteria</taxon>
        <taxon>Pseudomonadati</taxon>
        <taxon>Pseudomonadota</taxon>
        <taxon>Betaproteobacteria</taxon>
        <taxon>Burkholderiales</taxon>
        <taxon>Burkholderiaceae</taxon>
        <taxon>Paraburkholderia</taxon>
    </lineage>
</organism>
<dbReference type="EMBL" id="CP136511">
    <property type="protein sequence ID" value="WOD14781.1"/>
    <property type="molecule type" value="Genomic_DNA"/>
</dbReference>
<protein>
    <submittedName>
        <fullName evidence="1">Uncharacterized protein</fullName>
    </submittedName>
</protein>